<gene>
    <name evidence="1" type="ORF">RJ641_027506</name>
</gene>
<feature type="non-terminal residue" evidence="1">
    <location>
        <position position="1"/>
    </location>
</feature>
<accession>A0AAN8VXJ6</accession>
<organism evidence="1 2">
    <name type="scientific">Dillenia turbinata</name>
    <dbReference type="NCBI Taxonomy" id="194707"/>
    <lineage>
        <taxon>Eukaryota</taxon>
        <taxon>Viridiplantae</taxon>
        <taxon>Streptophyta</taxon>
        <taxon>Embryophyta</taxon>
        <taxon>Tracheophyta</taxon>
        <taxon>Spermatophyta</taxon>
        <taxon>Magnoliopsida</taxon>
        <taxon>eudicotyledons</taxon>
        <taxon>Gunneridae</taxon>
        <taxon>Pentapetalae</taxon>
        <taxon>Dilleniales</taxon>
        <taxon>Dilleniaceae</taxon>
        <taxon>Dillenia</taxon>
    </lineage>
</organism>
<dbReference type="Proteomes" id="UP001370490">
    <property type="component" value="Unassembled WGS sequence"/>
</dbReference>
<proteinExistence type="predicted"/>
<comment type="caution">
    <text evidence="1">The sequence shown here is derived from an EMBL/GenBank/DDBJ whole genome shotgun (WGS) entry which is preliminary data.</text>
</comment>
<evidence type="ECO:0000313" key="1">
    <source>
        <dbReference type="EMBL" id="KAK6942129.1"/>
    </source>
</evidence>
<keyword evidence="2" id="KW-1185">Reference proteome</keyword>
<feature type="non-terminal residue" evidence="1">
    <location>
        <position position="120"/>
    </location>
</feature>
<dbReference type="Gene3D" id="1.20.1250.20">
    <property type="entry name" value="MFS general substrate transporter like domains"/>
    <property type="match status" value="1"/>
</dbReference>
<name>A0AAN8VXJ6_9MAGN</name>
<dbReference type="InterPro" id="IPR036259">
    <property type="entry name" value="MFS_trans_sf"/>
</dbReference>
<dbReference type="EMBL" id="JBAMMX010000004">
    <property type="protein sequence ID" value="KAK6942129.1"/>
    <property type="molecule type" value="Genomic_DNA"/>
</dbReference>
<evidence type="ECO:0000313" key="2">
    <source>
        <dbReference type="Proteomes" id="UP001370490"/>
    </source>
</evidence>
<reference evidence="1 2" key="1">
    <citation type="submission" date="2023-12" db="EMBL/GenBank/DDBJ databases">
        <title>A high-quality genome assembly for Dillenia turbinata (Dilleniales).</title>
        <authorList>
            <person name="Chanderbali A."/>
        </authorList>
    </citation>
    <scope>NUCLEOTIDE SEQUENCE [LARGE SCALE GENOMIC DNA]</scope>
    <source>
        <strain evidence="1">LSX21</strain>
        <tissue evidence="1">Leaf</tissue>
    </source>
</reference>
<dbReference type="AlphaFoldDB" id="A0AAN8VXJ6"/>
<sequence length="120" mass="13469">NLVGITTLQRIGIGYGINVVAEHNLLECPNSIIPISVFLLVPQYCPHGLVEAFYDAGYLEFLYDQLLKILNLVYFVICGWRYAYKPIAKVADVGVQGDVEVANNREVIEETLVHGEHKYS</sequence>
<protein>
    <submittedName>
        <fullName evidence="1">Uncharacterized protein</fullName>
    </submittedName>
</protein>